<keyword evidence="5 6" id="KW-0949">S-adenosyl-L-methionine</keyword>
<keyword evidence="3 6" id="KW-0489">Methyltransferase</keyword>
<comment type="caution">
    <text evidence="8">The sequence shown here is derived from an EMBL/GenBank/DDBJ whole genome shotgun (WGS) entry which is preliminary data.</text>
</comment>
<dbReference type="PANTHER" id="PTHR11265:SF0">
    <property type="entry name" value="12S RRNA N4-METHYLCYTIDINE METHYLTRANSFERASE"/>
    <property type="match status" value="1"/>
</dbReference>
<dbReference type="eggNOG" id="COG0275">
    <property type="taxonomic scope" value="Bacteria"/>
</dbReference>
<feature type="binding site" evidence="6">
    <location>
        <position position="51"/>
    </location>
    <ligand>
        <name>S-adenosyl-L-methionine</name>
        <dbReference type="ChEBI" id="CHEBI:59789"/>
    </ligand>
</feature>
<dbReference type="EC" id="2.1.1.199" evidence="6"/>
<keyword evidence="6" id="KW-0963">Cytoplasm</keyword>
<comment type="catalytic activity">
    <reaction evidence="6">
        <text>cytidine(1402) in 16S rRNA + S-adenosyl-L-methionine = N(4)-methylcytidine(1402) in 16S rRNA + S-adenosyl-L-homocysteine + H(+)</text>
        <dbReference type="Rhea" id="RHEA:42928"/>
        <dbReference type="Rhea" id="RHEA-COMP:10286"/>
        <dbReference type="Rhea" id="RHEA-COMP:10287"/>
        <dbReference type="ChEBI" id="CHEBI:15378"/>
        <dbReference type="ChEBI" id="CHEBI:57856"/>
        <dbReference type="ChEBI" id="CHEBI:59789"/>
        <dbReference type="ChEBI" id="CHEBI:74506"/>
        <dbReference type="ChEBI" id="CHEBI:82748"/>
        <dbReference type="EC" id="2.1.1.199"/>
    </reaction>
</comment>
<keyword evidence="4 6" id="KW-0808">Transferase</keyword>
<evidence type="ECO:0000313" key="9">
    <source>
        <dbReference type="Proteomes" id="UP000005019"/>
    </source>
</evidence>
<keyword evidence="9" id="KW-1185">Reference proteome</keyword>
<dbReference type="EMBL" id="AFHG01000028">
    <property type="protein sequence ID" value="EGK73520.1"/>
    <property type="molecule type" value="Genomic_DNA"/>
</dbReference>
<evidence type="ECO:0000256" key="6">
    <source>
        <dbReference type="HAMAP-Rule" id="MF_01007"/>
    </source>
</evidence>
<dbReference type="InterPro" id="IPR029063">
    <property type="entry name" value="SAM-dependent_MTases_sf"/>
</dbReference>
<dbReference type="AlphaFoldDB" id="F5R769"/>
<dbReference type="RefSeq" id="WP_008057842.1">
    <property type="nucleotide sequence ID" value="NZ_AFHG01000028.1"/>
</dbReference>
<evidence type="ECO:0000256" key="3">
    <source>
        <dbReference type="ARBA" id="ARBA00022603"/>
    </source>
</evidence>
<dbReference type="OrthoDB" id="9806637at2"/>
<accession>F5R769</accession>
<dbReference type="InterPro" id="IPR023397">
    <property type="entry name" value="SAM-dep_MeTrfase_MraW_recog"/>
</dbReference>
<dbReference type="GO" id="GO:0070475">
    <property type="term" value="P:rRNA base methylation"/>
    <property type="evidence" value="ECO:0007669"/>
    <property type="project" value="UniProtKB-UniRule"/>
</dbReference>
<dbReference type="SUPFAM" id="SSF81799">
    <property type="entry name" value="Putative methyltransferase TM0872, insert domain"/>
    <property type="match status" value="1"/>
</dbReference>
<keyword evidence="2 6" id="KW-0698">rRNA processing</keyword>
<reference evidence="8 9" key="1">
    <citation type="journal article" date="2011" name="J. Bacteriol.">
        <title>Genome sequence of Methyloversatilis universalis FAM5T, a methylotrophic representative of the order Rhodocyclales.</title>
        <authorList>
            <person name="Kittichotirat W."/>
            <person name="Good N.M."/>
            <person name="Hall R."/>
            <person name="Bringel F."/>
            <person name="Lajus A."/>
            <person name="Medigue C."/>
            <person name="Smalley N.E."/>
            <person name="Beck D."/>
            <person name="Bumgarner R."/>
            <person name="Vuilleumier S."/>
            <person name="Kalyuzhnaya M.G."/>
        </authorList>
    </citation>
    <scope>NUCLEOTIDE SEQUENCE [LARGE SCALE GENOMIC DNA]</scope>
    <source>
        <strain evidence="9">ATCC BAA-1314 / JCM 13912 / FAM5</strain>
    </source>
</reference>
<dbReference type="PANTHER" id="PTHR11265">
    <property type="entry name" value="S-ADENOSYL-METHYLTRANSFERASE MRAW"/>
    <property type="match status" value="1"/>
</dbReference>
<feature type="region of interest" description="Disordered" evidence="7">
    <location>
        <begin position="281"/>
        <end position="304"/>
    </location>
</feature>
<feature type="binding site" evidence="6">
    <location>
        <position position="103"/>
    </location>
    <ligand>
        <name>S-adenosyl-L-methionine</name>
        <dbReference type="ChEBI" id="CHEBI:59789"/>
    </ligand>
</feature>
<proteinExistence type="inferred from homology"/>
<dbReference type="NCBIfam" id="TIGR00006">
    <property type="entry name" value="16S rRNA (cytosine(1402)-N(4))-methyltransferase RsmH"/>
    <property type="match status" value="1"/>
</dbReference>
<organism evidence="8 9">
    <name type="scientific">Methyloversatilis universalis (strain ATCC BAA-1314 / DSM 25237 / JCM 13912 / CCUG 52030 / FAM5)</name>
    <dbReference type="NCBI Taxonomy" id="1000565"/>
    <lineage>
        <taxon>Bacteria</taxon>
        <taxon>Pseudomonadati</taxon>
        <taxon>Pseudomonadota</taxon>
        <taxon>Betaproteobacteria</taxon>
        <taxon>Nitrosomonadales</taxon>
        <taxon>Sterolibacteriaceae</taxon>
        <taxon>Methyloversatilis</taxon>
    </lineage>
</organism>
<evidence type="ECO:0000256" key="7">
    <source>
        <dbReference type="SAM" id="MobiDB-lite"/>
    </source>
</evidence>
<comment type="similarity">
    <text evidence="1 6">Belongs to the methyltransferase superfamily. RsmH family.</text>
</comment>
<feature type="binding site" evidence="6">
    <location>
        <position position="96"/>
    </location>
    <ligand>
        <name>S-adenosyl-L-methionine</name>
        <dbReference type="ChEBI" id="CHEBI:59789"/>
    </ligand>
</feature>
<dbReference type="Pfam" id="PF01795">
    <property type="entry name" value="Methyltransf_5"/>
    <property type="match status" value="1"/>
</dbReference>
<dbReference type="STRING" id="1000565.METUNv1_00147"/>
<evidence type="ECO:0000256" key="5">
    <source>
        <dbReference type="ARBA" id="ARBA00022691"/>
    </source>
</evidence>
<dbReference type="Gene3D" id="1.10.150.170">
    <property type="entry name" value="Putative methyltransferase TM0872, insert domain"/>
    <property type="match status" value="1"/>
</dbReference>
<evidence type="ECO:0000256" key="4">
    <source>
        <dbReference type="ARBA" id="ARBA00022679"/>
    </source>
</evidence>
<dbReference type="GO" id="GO:0005737">
    <property type="term" value="C:cytoplasm"/>
    <property type="evidence" value="ECO:0007669"/>
    <property type="project" value="UniProtKB-SubCell"/>
</dbReference>
<comment type="function">
    <text evidence="6">Specifically methylates the N4 position of cytidine in position 1402 (C1402) of 16S rRNA.</text>
</comment>
<comment type="subcellular location">
    <subcellularLocation>
        <location evidence="6">Cytoplasm</location>
    </subcellularLocation>
</comment>
<dbReference type="Gene3D" id="3.40.50.150">
    <property type="entry name" value="Vaccinia Virus protein VP39"/>
    <property type="match status" value="1"/>
</dbReference>
<gene>
    <name evidence="6" type="primary">rsmH</name>
    <name evidence="8" type="ORF">METUNv1_00147</name>
</gene>
<evidence type="ECO:0000256" key="1">
    <source>
        <dbReference type="ARBA" id="ARBA00010396"/>
    </source>
</evidence>
<dbReference type="PIRSF" id="PIRSF004486">
    <property type="entry name" value="MraW"/>
    <property type="match status" value="1"/>
</dbReference>
<dbReference type="InterPro" id="IPR002903">
    <property type="entry name" value="RsmH"/>
</dbReference>
<feature type="binding site" evidence="6">
    <location>
        <begin position="31"/>
        <end position="33"/>
    </location>
    <ligand>
        <name>S-adenosyl-L-methionine</name>
        <dbReference type="ChEBI" id="CHEBI:59789"/>
    </ligand>
</feature>
<evidence type="ECO:0000256" key="2">
    <source>
        <dbReference type="ARBA" id="ARBA00022552"/>
    </source>
</evidence>
<name>F5R769_METUF</name>
<dbReference type="SUPFAM" id="SSF53335">
    <property type="entry name" value="S-adenosyl-L-methionine-dependent methyltransferases"/>
    <property type="match status" value="1"/>
</dbReference>
<feature type="binding site" evidence="6">
    <location>
        <position position="75"/>
    </location>
    <ligand>
        <name>S-adenosyl-L-methionine</name>
        <dbReference type="ChEBI" id="CHEBI:59789"/>
    </ligand>
</feature>
<dbReference type="GO" id="GO:0071424">
    <property type="term" value="F:rRNA (cytosine-N4-)-methyltransferase activity"/>
    <property type="evidence" value="ECO:0007669"/>
    <property type="project" value="UniProtKB-UniRule"/>
</dbReference>
<protein>
    <recommendedName>
        <fullName evidence="6">Ribosomal RNA small subunit methyltransferase H</fullName>
        <ecNumber evidence="6">2.1.1.199</ecNumber>
    </recommendedName>
    <alternativeName>
        <fullName evidence="6">16S rRNA m(4)C1402 methyltransferase</fullName>
    </alternativeName>
    <alternativeName>
        <fullName evidence="6">rRNA (cytosine-N(4)-)-methyltransferase RsmH</fullName>
    </alternativeName>
</protein>
<dbReference type="Proteomes" id="UP000005019">
    <property type="component" value="Unassembled WGS sequence"/>
</dbReference>
<sequence>MTHIPVLLTEALDALAVRPEGVYVDGTFGRGGHSRALLERLGPNGRLIALDRDPTAIAAGQSITDPRFTLVHARFAEMGAVLEQLGVHDVDGVLLDIGVSSPQLDEAARGMSFRQDAPLDMRMDTSRGETVAQWLARAEEAHIREVIRDYGEERFASAIAKAIVAARSERPVDSTTQLAAIVASAVRTREAGQHPATRSFQALRIFINQELEELSLVLPQALAALKPGGRLAVISFHSLEDRMVKRFMADQASPPQPPRNLPLRADQLPQPKMKLIGRVRAGDDELARNPRARSATLRVAEKVA</sequence>
<evidence type="ECO:0000313" key="8">
    <source>
        <dbReference type="EMBL" id="EGK73520.1"/>
    </source>
</evidence>
<dbReference type="HAMAP" id="MF_01007">
    <property type="entry name" value="16SrRNA_methyltr_H"/>
    <property type="match status" value="1"/>
</dbReference>